<proteinExistence type="predicted"/>
<comment type="caution">
    <text evidence="2">The sequence shown here is derived from an EMBL/GenBank/DDBJ whole genome shotgun (WGS) entry which is preliminary data.</text>
</comment>
<dbReference type="InterPro" id="IPR016181">
    <property type="entry name" value="Acyl_CoA_acyltransferase"/>
</dbReference>
<evidence type="ECO:0000313" key="2">
    <source>
        <dbReference type="EMBL" id="MBB6412095.1"/>
    </source>
</evidence>
<sequence length="300" mass="32830">MSVVYRPANAQDLKRADELVVASINDLTERHGFGPMAVPRPTNFQLFSLNDDAAGLWVAEDAGEMLGFACSWVCGDLWFLAQLFVSTGHKGSGIGNGLLKRTLEHARQSGATSKALITFSFNTVSQGLYIRHGLFPRFPIYNLSVAQDVLKGRLKAGPFRSVPLKETALHMHSLARIDNRALGVSREKHHRYLINDEQTRGVVLYAGEDCVDYVYIGTNGHIGPLAVTQPDQLDAAFRTALNLAAEIGSSQVSAFLPGTTQTALSTAVEHGMRITLPMVLMSTRDLGDWSQYLPRNPGFM</sequence>
<feature type="domain" description="N-acetyltransferase" evidence="1">
    <location>
        <begin position="3"/>
        <end position="156"/>
    </location>
</feature>
<dbReference type="Pfam" id="PF00583">
    <property type="entry name" value="Acetyltransf_1"/>
    <property type="match status" value="1"/>
</dbReference>
<evidence type="ECO:0000259" key="1">
    <source>
        <dbReference type="PROSITE" id="PS51186"/>
    </source>
</evidence>
<reference evidence="2 3" key="1">
    <citation type="submission" date="2020-08" db="EMBL/GenBank/DDBJ databases">
        <title>Genomic Encyclopedia of Type Strains, Phase IV (KMG-IV): sequencing the most valuable type-strain genomes for metagenomic binning, comparative biology and taxonomic classification.</title>
        <authorList>
            <person name="Goeker M."/>
        </authorList>
    </citation>
    <scope>NUCLEOTIDE SEQUENCE [LARGE SCALE GENOMIC DNA]</scope>
    <source>
        <strain evidence="2 3">DSM 100039</strain>
    </source>
</reference>
<dbReference type="PROSITE" id="PS51186">
    <property type="entry name" value="GNAT"/>
    <property type="match status" value="1"/>
</dbReference>
<dbReference type="GO" id="GO:0005840">
    <property type="term" value="C:ribosome"/>
    <property type="evidence" value="ECO:0007669"/>
    <property type="project" value="UniProtKB-KW"/>
</dbReference>
<dbReference type="Gene3D" id="3.40.630.30">
    <property type="match status" value="1"/>
</dbReference>
<accession>A0A841PUR7</accession>
<keyword evidence="3" id="KW-1185">Reference proteome</keyword>
<protein>
    <submittedName>
        <fullName evidence="2">Ribosomal protein S18 acetylase RimI-like enzyme</fullName>
    </submittedName>
</protein>
<keyword evidence="2" id="KW-0689">Ribosomal protein</keyword>
<organism evidence="2 3">
    <name type="scientific">Mesorhizobium sangaii</name>
    <dbReference type="NCBI Taxonomy" id="505389"/>
    <lineage>
        <taxon>Bacteria</taxon>
        <taxon>Pseudomonadati</taxon>
        <taxon>Pseudomonadota</taxon>
        <taxon>Alphaproteobacteria</taxon>
        <taxon>Hyphomicrobiales</taxon>
        <taxon>Phyllobacteriaceae</taxon>
        <taxon>Mesorhizobium</taxon>
    </lineage>
</organism>
<gene>
    <name evidence="2" type="ORF">HNQ71_004785</name>
</gene>
<name>A0A841PUR7_9HYPH</name>
<dbReference type="Proteomes" id="UP000556329">
    <property type="component" value="Unassembled WGS sequence"/>
</dbReference>
<dbReference type="EMBL" id="JACHEF010000005">
    <property type="protein sequence ID" value="MBB6412095.1"/>
    <property type="molecule type" value="Genomic_DNA"/>
</dbReference>
<keyword evidence="2" id="KW-0687">Ribonucleoprotein</keyword>
<dbReference type="CDD" id="cd04301">
    <property type="entry name" value="NAT_SF"/>
    <property type="match status" value="1"/>
</dbReference>
<dbReference type="AlphaFoldDB" id="A0A841PUR7"/>
<dbReference type="GO" id="GO:0016747">
    <property type="term" value="F:acyltransferase activity, transferring groups other than amino-acyl groups"/>
    <property type="evidence" value="ECO:0007669"/>
    <property type="project" value="InterPro"/>
</dbReference>
<dbReference type="InterPro" id="IPR000182">
    <property type="entry name" value="GNAT_dom"/>
</dbReference>
<evidence type="ECO:0000313" key="3">
    <source>
        <dbReference type="Proteomes" id="UP000556329"/>
    </source>
</evidence>
<dbReference type="RefSeq" id="WP_184874983.1">
    <property type="nucleotide sequence ID" value="NZ_JACHEF010000005.1"/>
</dbReference>
<dbReference type="SUPFAM" id="SSF55729">
    <property type="entry name" value="Acyl-CoA N-acyltransferases (Nat)"/>
    <property type="match status" value="1"/>
</dbReference>